<name>A0A3N9Y5N9_9ACTN</name>
<dbReference type="EMBL" id="QDGB01000124">
    <property type="protein sequence ID" value="RQX20182.1"/>
    <property type="molecule type" value="Genomic_DNA"/>
</dbReference>
<organism evidence="2 3">
    <name type="scientific">Micromonospora ureilytica</name>
    <dbReference type="NCBI Taxonomy" id="709868"/>
    <lineage>
        <taxon>Bacteria</taxon>
        <taxon>Bacillati</taxon>
        <taxon>Actinomycetota</taxon>
        <taxon>Actinomycetes</taxon>
        <taxon>Micromonosporales</taxon>
        <taxon>Micromonosporaceae</taxon>
        <taxon>Micromonospora</taxon>
    </lineage>
</organism>
<evidence type="ECO:0000313" key="3">
    <source>
        <dbReference type="Proteomes" id="UP000278981"/>
    </source>
</evidence>
<proteinExistence type="predicted"/>
<evidence type="ECO:0000256" key="1">
    <source>
        <dbReference type="SAM" id="Phobius"/>
    </source>
</evidence>
<feature type="non-terminal residue" evidence="2">
    <location>
        <position position="1"/>
    </location>
</feature>
<dbReference type="AlphaFoldDB" id="A0A3N9Y5N9"/>
<evidence type="ECO:0000313" key="2">
    <source>
        <dbReference type="EMBL" id="RQX20182.1"/>
    </source>
</evidence>
<comment type="caution">
    <text evidence="2">The sequence shown here is derived from an EMBL/GenBank/DDBJ whole genome shotgun (WGS) entry which is preliminary data.</text>
</comment>
<protein>
    <submittedName>
        <fullName evidence="2">Uncharacterized protein</fullName>
    </submittedName>
</protein>
<keyword evidence="1" id="KW-0472">Membrane</keyword>
<keyword evidence="1" id="KW-0812">Transmembrane</keyword>
<sequence length="75" mass="7441">GGRWRASARSAARACLDVPTRWAAPTGVVALAGLLAVLVTPVAVPILAGYTVAALHAVAGRQSLATGTAPSPELP</sequence>
<gene>
    <name evidence="2" type="ORF">DDE19_01815</name>
</gene>
<accession>A0A3N9Y5N9</accession>
<keyword evidence="1" id="KW-1133">Transmembrane helix</keyword>
<dbReference type="Proteomes" id="UP000278981">
    <property type="component" value="Unassembled WGS sequence"/>
</dbReference>
<feature type="transmembrane region" description="Helical" evidence="1">
    <location>
        <begin position="28"/>
        <end position="53"/>
    </location>
</feature>
<reference evidence="2 3" key="1">
    <citation type="submission" date="2018-04" db="EMBL/GenBank/DDBJ databases">
        <title>Micromonosporas from Atacama Desert.</title>
        <authorList>
            <person name="Carro L."/>
            <person name="Klenk H.-P."/>
            <person name="Goodfellow M."/>
        </authorList>
    </citation>
    <scope>NUCLEOTIDE SEQUENCE [LARGE SCALE GENOMIC DNA]</scope>
    <source>
        <strain evidence="2 3">LB19</strain>
    </source>
</reference>